<dbReference type="PANTHER" id="PTHR10157:SF23">
    <property type="entry name" value="MOXD1 HOMOLOG 1"/>
    <property type="match status" value="1"/>
</dbReference>
<dbReference type="Pfam" id="PF03712">
    <property type="entry name" value="Cu2_monoox_C"/>
    <property type="match status" value="1"/>
</dbReference>
<dbReference type="EMBL" id="JBJQND010000007">
    <property type="protein sequence ID" value="KAL3871748.1"/>
    <property type="molecule type" value="Genomic_DNA"/>
</dbReference>
<evidence type="ECO:0000256" key="1">
    <source>
        <dbReference type="ARBA" id="ARBA00001973"/>
    </source>
</evidence>
<evidence type="ECO:0000256" key="3">
    <source>
        <dbReference type="ARBA" id="ARBA00010676"/>
    </source>
</evidence>
<proteinExistence type="inferred from homology"/>
<dbReference type="InterPro" id="IPR036939">
    <property type="entry name" value="Cu2_ascorb_mOase_N_sf"/>
</dbReference>
<sequence length="567" mass="64052">MERQPIVTFTFICCLALARGFVGVTPTEPFNYSTAVDNDGNYLLFWNFNETHITFEVHVKTHGYVGFGLSDNGNMYPADVVVGWVKDGATHFKDYHTTGHVTPVVDKHQDWILLHGKEDDFGTVLKFVRKLDTCDKAEDKKIEDGTVRIIYSYHSSDPVSDASITYHGPEHRGTKSLSLLSVSSISSGGAAAVLDNIRVYDFLNGNYILPSAKTTYHCRVFKMPDIGGKHHMVKVEPVITPGNEKIVHHILIYRCSGIDPKFVGTGYLCYDDIPKDLNPCYDITIAWAIGSDAFYYPNNVGVSVGAPEDPIYYITETHYDNPSQRSDVIDNSGLRITLTRNLRQYDAGMMEIGYQVNWRQFTPPFEKAFLSQSHCPSQCIDRALGKLHEFKIFGLVQHAHLLGRAITTRHFRNGTELQPIAVDPNYDFDFQEARLLRNERSVQRGDSFMVECTYDSTTRTAPTLGGLTTLDEMCLSFVMYYPKVPMTNCLSAPIYDNINKDERAVWPTLNSYNWTSPEVRQTFKQKVRESSIQYLCGGSEMSPSYLDFVSHQHLQQEGYVPSSSTCP</sequence>
<keyword evidence="9" id="KW-0472">Membrane</keyword>
<dbReference type="GO" id="GO:0004497">
    <property type="term" value="F:monooxygenase activity"/>
    <property type="evidence" value="ECO:0007669"/>
    <property type="project" value="UniProtKB-KW"/>
</dbReference>
<dbReference type="InterPro" id="IPR000945">
    <property type="entry name" value="DBH-like"/>
</dbReference>
<feature type="chain" id="PRO_5044890301" description="DOMON domain-containing protein" evidence="12">
    <location>
        <begin position="21"/>
        <end position="567"/>
    </location>
</feature>
<dbReference type="FunFam" id="2.60.120.230:FF:000001">
    <property type="entry name" value="Monooxygenase, DBH-like 1"/>
    <property type="match status" value="1"/>
</dbReference>
<keyword evidence="4" id="KW-0479">Metal-binding</keyword>
<gene>
    <name evidence="14" type="ORF">ACJMK2_039726</name>
</gene>
<dbReference type="Gene3D" id="2.60.40.1210">
    <property type="entry name" value="Cellobiose dehydrogenase, cytochrome domain"/>
    <property type="match status" value="1"/>
</dbReference>
<dbReference type="Gene3D" id="2.60.120.230">
    <property type="match status" value="1"/>
</dbReference>
<keyword evidence="10" id="KW-1015">Disulfide bond</keyword>
<dbReference type="InterPro" id="IPR028460">
    <property type="entry name" value="Tbh/DBH"/>
</dbReference>
<evidence type="ECO:0000313" key="15">
    <source>
        <dbReference type="Proteomes" id="UP001634394"/>
    </source>
</evidence>
<comment type="caution">
    <text evidence="14">The sequence shown here is derived from an EMBL/GenBank/DDBJ whole genome shotgun (WGS) entry which is preliminary data.</text>
</comment>
<dbReference type="PROSITE" id="PS50836">
    <property type="entry name" value="DOMON"/>
    <property type="match status" value="1"/>
</dbReference>
<dbReference type="PRINTS" id="PR00767">
    <property type="entry name" value="DBMONOXGNASE"/>
</dbReference>
<dbReference type="FunFam" id="2.60.120.310:FF:000004">
    <property type="entry name" value="DBH-like monooxygenase protein 1"/>
    <property type="match status" value="1"/>
</dbReference>
<accession>A0ABD3WG79</accession>
<comment type="similarity">
    <text evidence="3">Belongs to the copper type II ascorbate-dependent monooxygenase family.</text>
</comment>
<name>A0ABD3WG79_SINWO</name>
<evidence type="ECO:0000256" key="8">
    <source>
        <dbReference type="ARBA" id="ARBA00023033"/>
    </source>
</evidence>
<protein>
    <recommendedName>
        <fullName evidence="13">DOMON domain-containing protein</fullName>
    </recommendedName>
</protein>
<evidence type="ECO:0000256" key="7">
    <source>
        <dbReference type="ARBA" id="ARBA00023008"/>
    </source>
</evidence>
<dbReference type="SUPFAM" id="SSF49344">
    <property type="entry name" value="CBD9-like"/>
    <property type="match status" value="1"/>
</dbReference>
<evidence type="ECO:0000256" key="4">
    <source>
        <dbReference type="ARBA" id="ARBA00022723"/>
    </source>
</evidence>
<keyword evidence="6" id="KW-0560">Oxidoreductase</keyword>
<dbReference type="InterPro" id="IPR024548">
    <property type="entry name" value="Cu2_monoox_C"/>
</dbReference>
<keyword evidence="5 12" id="KW-0732">Signal</keyword>
<dbReference type="SUPFAM" id="SSF49742">
    <property type="entry name" value="PHM/PNGase F"/>
    <property type="match status" value="2"/>
</dbReference>
<evidence type="ECO:0000256" key="10">
    <source>
        <dbReference type="ARBA" id="ARBA00023157"/>
    </source>
</evidence>
<organism evidence="14 15">
    <name type="scientific">Sinanodonta woodiana</name>
    <name type="common">Chinese pond mussel</name>
    <name type="synonym">Anodonta woodiana</name>
    <dbReference type="NCBI Taxonomy" id="1069815"/>
    <lineage>
        <taxon>Eukaryota</taxon>
        <taxon>Metazoa</taxon>
        <taxon>Spiralia</taxon>
        <taxon>Lophotrochozoa</taxon>
        <taxon>Mollusca</taxon>
        <taxon>Bivalvia</taxon>
        <taxon>Autobranchia</taxon>
        <taxon>Heteroconchia</taxon>
        <taxon>Palaeoheterodonta</taxon>
        <taxon>Unionida</taxon>
        <taxon>Unionoidea</taxon>
        <taxon>Unionidae</taxon>
        <taxon>Unioninae</taxon>
        <taxon>Sinanodonta</taxon>
    </lineage>
</organism>
<evidence type="ECO:0000256" key="6">
    <source>
        <dbReference type="ARBA" id="ARBA00023002"/>
    </source>
</evidence>
<comment type="cofactor">
    <cofactor evidence="1">
        <name>Cu(2+)</name>
        <dbReference type="ChEBI" id="CHEBI:29036"/>
    </cofactor>
</comment>
<evidence type="ECO:0000256" key="12">
    <source>
        <dbReference type="SAM" id="SignalP"/>
    </source>
</evidence>
<keyword evidence="11" id="KW-0325">Glycoprotein</keyword>
<dbReference type="PANTHER" id="PTHR10157">
    <property type="entry name" value="DOPAMINE BETA HYDROXYLASE RELATED"/>
    <property type="match status" value="1"/>
</dbReference>
<evidence type="ECO:0000313" key="14">
    <source>
        <dbReference type="EMBL" id="KAL3871748.1"/>
    </source>
</evidence>
<keyword evidence="8" id="KW-0503">Monooxygenase</keyword>
<dbReference type="Gene3D" id="2.60.120.310">
    <property type="entry name" value="Copper type II, ascorbate-dependent monooxygenase, N-terminal domain"/>
    <property type="match status" value="1"/>
</dbReference>
<dbReference type="InterPro" id="IPR014784">
    <property type="entry name" value="Cu2_ascorb_mOase-like_C"/>
</dbReference>
<keyword evidence="15" id="KW-1185">Reference proteome</keyword>
<dbReference type="Proteomes" id="UP001634394">
    <property type="component" value="Unassembled WGS sequence"/>
</dbReference>
<dbReference type="FunFam" id="2.60.40.1210:FF:000001">
    <property type="entry name" value="Monooxygenase, DBH-like 1, like"/>
    <property type="match status" value="1"/>
</dbReference>
<reference evidence="14 15" key="1">
    <citation type="submission" date="2024-11" db="EMBL/GenBank/DDBJ databases">
        <title>Chromosome-level genome assembly of the freshwater bivalve Anodonta woodiana.</title>
        <authorList>
            <person name="Chen X."/>
        </authorList>
    </citation>
    <scope>NUCLEOTIDE SEQUENCE [LARGE SCALE GENOMIC DNA]</scope>
    <source>
        <strain evidence="14">MN2024</strain>
        <tissue evidence="14">Gills</tissue>
    </source>
</reference>
<dbReference type="Pfam" id="PF01082">
    <property type="entry name" value="Cu2_monooxygen"/>
    <property type="match status" value="1"/>
</dbReference>
<dbReference type="InterPro" id="IPR005018">
    <property type="entry name" value="DOMON_domain"/>
</dbReference>
<dbReference type="SMART" id="SM00664">
    <property type="entry name" value="DoH"/>
    <property type="match status" value="1"/>
</dbReference>
<dbReference type="InterPro" id="IPR000323">
    <property type="entry name" value="Cu2_ascorb_mOase_N"/>
</dbReference>
<dbReference type="CDD" id="cd09631">
    <property type="entry name" value="DOMON_DOH"/>
    <property type="match status" value="1"/>
</dbReference>
<dbReference type="InterPro" id="IPR008977">
    <property type="entry name" value="PHM/PNGase_F_dom_sf"/>
</dbReference>
<comment type="subcellular location">
    <subcellularLocation>
        <location evidence="2">Membrane</location>
    </subcellularLocation>
</comment>
<evidence type="ECO:0000256" key="11">
    <source>
        <dbReference type="ARBA" id="ARBA00023180"/>
    </source>
</evidence>
<evidence type="ECO:0000256" key="2">
    <source>
        <dbReference type="ARBA" id="ARBA00004370"/>
    </source>
</evidence>
<dbReference type="AlphaFoldDB" id="A0ABD3WG79"/>
<evidence type="ECO:0000259" key="13">
    <source>
        <dbReference type="PROSITE" id="PS50836"/>
    </source>
</evidence>
<dbReference type="GO" id="GO:0016020">
    <property type="term" value="C:membrane"/>
    <property type="evidence" value="ECO:0007669"/>
    <property type="project" value="UniProtKB-SubCell"/>
</dbReference>
<keyword evidence="7" id="KW-0186">Copper</keyword>
<dbReference type="GO" id="GO:0046872">
    <property type="term" value="F:metal ion binding"/>
    <property type="evidence" value="ECO:0007669"/>
    <property type="project" value="UniProtKB-KW"/>
</dbReference>
<evidence type="ECO:0000256" key="9">
    <source>
        <dbReference type="ARBA" id="ARBA00023136"/>
    </source>
</evidence>
<feature type="domain" description="DOMON" evidence="13">
    <location>
        <begin position="40"/>
        <end position="154"/>
    </location>
</feature>
<dbReference type="InterPro" id="IPR045266">
    <property type="entry name" value="DOH_DOMON"/>
</dbReference>
<evidence type="ECO:0000256" key="5">
    <source>
        <dbReference type="ARBA" id="ARBA00022729"/>
    </source>
</evidence>
<feature type="signal peptide" evidence="12">
    <location>
        <begin position="1"/>
        <end position="20"/>
    </location>
</feature>
<dbReference type="Pfam" id="PF03351">
    <property type="entry name" value="DOMON"/>
    <property type="match status" value="1"/>
</dbReference>